<gene>
    <name evidence="2" type="ORF">B0H15DRAFT_963511</name>
</gene>
<proteinExistence type="predicted"/>
<feature type="region of interest" description="Disordered" evidence="1">
    <location>
        <begin position="332"/>
        <end position="353"/>
    </location>
</feature>
<feature type="region of interest" description="Disordered" evidence="1">
    <location>
        <begin position="70"/>
        <end position="126"/>
    </location>
</feature>
<evidence type="ECO:0000313" key="2">
    <source>
        <dbReference type="EMBL" id="KAJ7073494.1"/>
    </source>
</evidence>
<organism evidence="2 3">
    <name type="scientific">Mycena belliarum</name>
    <dbReference type="NCBI Taxonomy" id="1033014"/>
    <lineage>
        <taxon>Eukaryota</taxon>
        <taxon>Fungi</taxon>
        <taxon>Dikarya</taxon>
        <taxon>Basidiomycota</taxon>
        <taxon>Agaricomycotina</taxon>
        <taxon>Agaricomycetes</taxon>
        <taxon>Agaricomycetidae</taxon>
        <taxon>Agaricales</taxon>
        <taxon>Marasmiineae</taxon>
        <taxon>Mycenaceae</taxon>
        <taxon>Mycena</taxon>
    </lineage>
</organism>
<dbReference type="Proteomes" id="UP001222325">
    <property type="component" value="Unassembled WGS sequence"/>
</dbReference>
<sequence length="353" mass="39272">MSDIVCAVSTSFLPFEQPCGGRGCTHVFNSLGPDPFEALSAQVKAHRPHCVGRNFGCDTGWRPPMSLLQQWQQPTSSATASDRSGAVRATPINEMSWEPLPDTSRASSQETSDDDQAMPDGGSDICVTGSIVDTAAECHTRDPAPGLRCPRKPSPSCKQSSSKSHIKKTAKKESERRAELEADHWAFAVEPNNVLCRGCHRDIVLDKRSRYFPGLWIKHRERCAGIKFARKQLENTLKQGRDVSERESTQELKTSIISGRELQLYPFRRCLAPSAQKSFKSYKSTDNPVGRLRQNTTTSTTRWAARTKADRKFELVNRTGASRSTLRDLFRSSVKGPDSKSPTRGNRLHLTSH</sequence>
<dbReference type="AlphaFoldDB" id="A0AAD6XIQ0"/>
<reference evidence="2" key="1">
    <citation type="submission" date="2023-03" db="EMBL/GenBank/DDBJ databases">
        <title>Massive genome expansion in bonnet fungi (Mycena s.s.) driven by repeated elements and novel gene families across ecological guilds.</title>
        <authorList>
            <consortium name="Lawrence Berkeley National Laboratory"/>
            <person name="Harder C.B."/>
            <person name="Miyauchi S."/>
            <person name="Viragh M."/>
            <person name="Kuo A."/>
            <person name="Thoen E."/>
            <person name="Andreopoulos B."/>
            <person name="Lu D."/>
            <person name="Skrede I."/>
            <person name="Drula E."/>
            <person name="Henrissat B."/>
            <person name="Morin E."/>
            <person name="Kohler A."/>
            <person name="Barry K."/>
            <person name="LaButti K."/>
            <person name="Morin E."/>
            <person name="Salamov A."/>
            <person name="Lipzen A."/>
            <person name="Mereny Z."/>
            <person name="Hegedus B."/>
            <person name="Baldrian P."/>
            <person name="Stursova M."/>
            <person name="Weitz H."/>
            <person name="Taylor A."/>
            <person name="Grigoriev I.V."/>
            <person name="Nagy L.G."/>
            <person name="Martin F."/>
            <person name="Kauserud H."/>
        </authorList>
    </citation>
    <scope>NUCLEOTIDE SEQUENCE</scope>
    <source>
        <strain evidence="2">CBHHK173m</strain>
    </source>
</reference>
<evidence type="ECO:0000256" key="1">
    <source>
        <dbReference type="SAM" id="MobiDB-lite"/>
    </source>
</evidence>
<feature type="region of interest" description="Disordered" evidence="1">
    <location>
        <begin position="142"/>
        <end position="175"/>
    </location>
</feature>
<dbReference type="EMBL" id="JARJCN010000112">
    <property type="protein sequence ID" value="KAJ7073494.1"/>
    <property type="molecule type" value="Genomic_DNA"/>
</dbReference>
<evidence type="ECO:0000313" key="3">
    <source>
        <dbReference type="Proteomes" id="UP001222325"/>
    </source>
</evidence>
<name>A0AAD6XIQ0_9AGAR</name>
<comment type="caution">
    <text evidence="2">The sequence shown here is derived from an EMBL/GenBank/DDBJ whole genome shotgun (WGS) entry which is preliminary data.</text>
</comment>
<feature type="compositionally biased region" description="Polar residues" evidence="1">
    <location>
        <begin position="70"/>
        <end position="82"/>
    </location>
</feature>
<accession>A0AAD6XIQ0</accession>
<keyword evidence="3" id="KW-1185">Reference proteome</keyword>
<protein>
    <submittedName>
        <fullName evidence="2">Uncharacterized protein</fullName>
    </submittedName>
</protein>
<feature type="region of interest" description="Disordered" evidence="1">
    <location>
        <begin position="280"/>
        <end position="301"/>
    </location>
</feature>
<feature type="compositionally biased region" description="Low complexity" evidence="1">
    <location>
        <begin position="154"/>
        <end position="163"/>
    </location>
</feature>